<organism evidence="1 2">
    <name type="scientific">Halopenitus malekzadehii</name>
    <dbReference type="NCBI Taxonomy" id="1267564"/>
    <lineage>
        <taxon>Archaea</taxon>
        <taxon>Methanobacteriati</taxon>
        <taxon>Methanobacteriota</taxon>
        <taxon>Stenosarchaea group</taxon>
        <taxon>Halobacteria</taxon>
        <taxon>Halobacteriales</taxon>
        <taxon>Haloferacaceae</taxon>
        <taxon>Halopenitus</taxon>
    </lineage>
</organism>
<protein>
    <submittedName>
        <fullName evidence="1">mRNA interferase MazF</fullName>
    </submittedName>
</protein>
<dbReference type="PIRSF" id="PIRSF033490">
    <property type="entry name" value="MazF"/>
    <property type="match status" value="1"/>
</dbReference>
<dbReference type="PANTHER" id="PTHR33988:SF2">
    <property type="entry name" value="ENDORIBONUCLEASE MAZF"/>
    <property type="match status" value="1"/>
</dbReference>
<reference evidence="1 2" key="1">
    <citation type="submission" date="2016-10" db="EMBL/GenBank/DDBJ databases">
        <authorList>
            <person name="de Groot N.N."/>
        </authorList>
    </citation>
    <scope>NUCLEOTIDE SEQUENCE [LARGE SCALE GENOMIC DNA]</scope>
    <source>
        <strain evidence="1 2">IBRC-M10418</strain>
    </source>
</reference>
<dbReference type="GO" id="GO:0016075">
    <property type="term" value="P:rRNA catabolic process"/>
    <property type="evidence" value="ECO:0007669"/>
    <property type="project" value="TreeGrafter"/>
</dbReference>
<evidence type="ECO:0000313" key="1">
    <source>
        <dbReference type="EMBL" id="SEH40958.1"/>
    </source>
</evidence>
<dbReference type="InterPro" id="IPR011067">
    <property type="entry name" value="Plasmid_toxin/cell-grow_inhib"/>
</dbReference>
<dbReference type="SUPFAM" id="SSF50118">
    <property type="entry name" value="Cell growth inhibitor/plasmid maintenance toxic component"/>
    <property type="match status" value="1"/>
</dbReference>
<dbReference type="InterPro" id="IPR003477">
    <property type="entry name" value="PemK-like"/>
</dbReference>
<dbReference type="EMBL" id="FNWU01000001">
    <property type="protein sequence ID" value="SEH40958.1"/>
    <property type="molecule type" value="Genomic_DNA"/>
</dbReference>
<proteinExistence type="predicted"/>
<dbReference type="OrthoDB" id="109270at2157"/>
<dbReference type="GO" id="GO:0006402">
    <property type="term" value="P:mRNA catabolic process"/>
    <property type="evidence" value="ECO:0007669"/>
    <property type="project" value="TreeGrafter"/>
</dbReference>
<dbReference type="STRING" id="1267564.SAMN05192561_101714"/>
<dbReference type="GO" id="GO:0003677">
    <property type="term" value="F:DNA binding"/>
    <property type="evidence" value="ECO:0007669"/>
    <property type="project" value="InterPro"/>
</dbReference>
<evidence type="ECO:0000313" key="2">
    <source>
        <dbReference type="Proteomes" id="UP000199215"/>
    </source>
</evidence>
<name>A0A1H6I0L4_9EURY</name>
<dbReference type="PANTHER" id="PTHR33988">
    <property type="entry name" value="ENDORIBONUCLEASE MAZF-RELATED"/>
    <property type="match status" value="1"/>
</dbReference>
<dbReference type="RefSeq" id="WP_092814329.1">
    <property type="nucleotide sequence ID" value="NZ_FNWU01000001.1"/>
</dbReference>
<keyword evidence="2" id="KW-1185">Reference proteome</keyword>
<dbReference type="GO" id="GO:0004521">
    <property type="term" value="F:RNA endonuclease activity"/>
    <property type="evidence" value="ECO:0007669"/>
    <property type="project" value="TreeGrafter"/>
</dbReference>
<accession>A0A1H6I0L4</accession>
<dbReference type="Proteomes" id="UP000199215">
    <property type="component" value="Unassembled WGS sequence"/>
</dbReference>
<gene>
    <name evidence="1" type="ORF">SAMN05192561_101714</name>
</gene>
<dbReference type="AlphaFoldDB" id="A0A1H6I0L4"/>
<dbReference type="Pfam" id="PF02452">
    <property type="entry name" value="PemK_toxin"/>
    <property type="match status" value="1"/>
</dbReference>
<sequence>MSDGTDVRRGDVVIVRLDPAEGHEMKKTRPAVVIQNDIGNRNSSTTIVAPVTGTYREYPFEVFVEADGSPLEKDSSIRLDQIRTVSVPERIHSVVGSLDGPTMAAVDEALTLSLGLN</sequence>
<dbReference type="Gene3D" id="2.30.30.110">
    <property type="match status" value="1"/>
</dbReference>